<gene>
    <name evidence="1" type="ORF">PENTCL1PPCAC_19536</name>
</gene>
<evidence type="ECO:0000313" key="1">
    <source>
        <dbReference type="EMBL" id="GMS97361.1"/>
    </source>
</evidence>
<feature type="non-terminal residue" evidence="1">
    <location>
        <position position="96"/>
    </location>
</feature>
<evidence type="ECO:0000313" key="2">
    <source>
        <dbReference type="Proteomes" id="UP001432027"/>
    </source>
</evidence>
<reference evidence="1" key="1">
    <citation type="submission" date="2023-10" db="EMBL/GenBank/DDBJ databases">
        <title>Genome assembly of Pristionchus species.</title>
        <authorList>
            <person name="Yoshida K."/>
            <person name="Sommer R.J."/>
        </authorList>
    </citation>
    <scope>NUCLEOTIDE SEQUENCE</scope>
    <source>
        <strain evidence="1">RS0144</strain>
    </source>
</reference>
<accession>A0AAV5TSU5</accession>
<dbReference type="Proteomes" id="UP001432027">
    <property type="component" value="Unassembled WGS sequence"/>
</dbReference>
<protein>
    <submittedName>
        <fullName evidence="1">Uncharacterized protein</fullName>
    </submittedName>
</protein>
<dbReference type="AlphaFoldDB" id="A0AAV5TSU5"/>
<organism evidence="1 2">
    <name type="scientific">Pristionchus entomophagus</name>
    <dbReference type="NCBI Taxonomy" id="358040"/>
    <lineage>
        <taxon>Eukaryota</taxon>
        <taxon>Metazoa</taxon>
        <taxon>Ecdysozoa</taxon>
        <taxon>Nematoda</taxon>
        <taxon>Chromadorea</taxon>
        <taxon>Rhabditida</taxon>
        <taxon>Rhabditina</taxon>
        <taxon>Diplogasteromorpha</taxon>
        <taxon>Diplogasteroidea</taxon>
        <taxon>Neodiplogasteridae</taxon>
        <taxon>Pristionchus</taxon>
    </lineage>
</organism>
<sequence length="96" mass="10734">MQNALFQQFRPPQSTLDRIVEEENQILGSGRDLTKVVHILIQMLVIHDIDHLSHLPLKSCEIVQHPGLRIDISLQNHTPHVVVTVAAGVVALTVHL</sequence>
<comment type="caution">
    <text evidence="1">The sequence shown here is derived from an EMBL/GenBank/DDBJ whole genome shotgun (WGS) entry which is preliminary data.</text>
</comment>
<keyword evidence="2" id="KW-1185">Reference proteome</keyword>
<dbReference type="EMBL" id="BTSX01000004">
    <property type="protein sequence ID" value="GMS97361.1"/>
    <property type="molecule type" value="Genomic_DNA"/>
</dbReference>
<name>A0AAV5TSU5_9BILA</name>
<proteinExistence type="predicted"/>